<dbReference type="Proteomes" id="UP000076871">
    <property type="component" value="Unassembled WGS sequence"/>
</dbReference>
<dbReference type="InParanoid" id="A0A165E964"/>
<feature type="compositionally biased region" description="Pro residues" evidence="2">
    <location>
        <begin position="242"/>
        <end position="260"/>
    </location>
</feature>
<feature type="compositionally biased region" description="Low complexity" evidence="2">
    <location>
        <begin position="708"/>
        <end position="721"/>
    </location>
</feature>
<dbReference type="GeneID" id="63828618"/>
<feature type="compositionally biased region" description="Polar residues" evidence="2">
    <location>
        <begin position="453"/>
        <end position="467"/>
    </location>
</feature>
<feature type="compositionally biased region" description="Low complexity" evidence="2">
    <location>
        <begin position="475"/>
        <end position="487"/>
    </location>
</feature>
<feature type="compositionally biased region" description="Basic residues" evidence="2">
    <location>
        <begin position="818"/>
        <end position="829"/>
    </location>
</feature>
<feature type="compositionally biased region" description="Polar residues" evidence="2">
    <location>
        <begin position="746"/>
        <end position="786"/>
    </location>
</feature>
<name>A0A165E964_9APHY</name>
<feature type="compositionally biased region" description="Low complexity" evidence="2">
    <location>
        <begin position="429"/>
        <end position="451"/>
    </location>
</feature>
<feature type="compositionally biased region" description="Polar residues" evidence="2">
    <location>
        <begin position="396"/>
        <end position="406"/>
    </location>
</feature>
<protein>
    <submittedName>
        <fullName evidence="3">Uncharacterized protein</fullName>
    </submittedName>
</protein>
<keyword evidence="1" id="KW-0175">Coiled coil</keyword>
<feature type="compositionally biased region" description="Polar residues" evidence="2">
    <location>
        <begin position="643"/>
        <end position="657"/>
    </location>
</feature>
<feature type="coiled-coil region" evidence="1">
    <location>
        <begin position="44"/>
        <end position="151"/>
    </location>
</feature>
<feature type="region of interest" description="Disordered" evidence="2">
    <location>
        <begin position="1"/>
        <end position="36"/>
    </location>
</feature>
<feature type="compositionally biased region" description="Low complexity" evidence="2">
    <location>
        <begin position="218"/>
        <end position="233"/>
    </location>
</feature>
<dbReference type="STRING" id="1314785.A0A165E964"/>
<feature type="compositionally biased region" description="Polar residues" evidence="2">
    <location>
        <begin position="339"/>
        <end position="348"/>
    </location>
</feature>
<proteinExistence type="predicted"/>
<evidence type="ECO:0000313" key="4">
    <source>
        <dbReference type="Proteomes" id="UP000076871"/>
    </source>
</evidence>
<organism evidence="3 4">
    <name type="scientific">Laetiporus sulphureus 93-53</name>
    <dbReference type="NCBI Taxonomy" id="1314785"/>
    <lineage>
        <taxon>Eukaryota</taxon>
        <taxon>Fungi</taxon>
        <taxon>Dikarya</taxon>
        <taxon>Basidiomycota</taxon>
        <taxon>Agaricomycotina</taxon>
        <taxon>Agaricomycetes</taxon>
        <taxon>Polyporales</taxon>
        <taxon>Laetiporus</taxon>
    </lineage>
</organism>
<feature type="compositionally biased region" description="Polar residues" evidence="2">
    <location>
        <begin position="797"/>
        <end position="812"/>
    </location>
</feature>
<reference evidence="3 4" key="1">
    <citation type="journal article" date="2016" name="Mol. Biol. Evol.">
        <title>Comparative Genomics of Early-Diverging Mushroom-Forming Fungi Provides Insights into the Origins of Lignocellulose Decay Capabilities.</title>
        <authorList>
            <person name="Nagy L.G."/>
            <person name="Riley R."/>
            <person name="Tritt A."/>
            <person name="Adam C."/>
            <person name="Daum C."/>
            <person name="Floudas D."/>
            <person name="Sun H."/>
            <person name="Yadav J.S."/>
            <person name="Pangilinan J."/>
            <person name="Larsson K.H."/>
            <person name="Matsuura K."/>
            <person name="Barry K."/>
            <person name="Labutti K."/>
            <person name="Kuo R."/>
            <person name="Ohm R.A."/>
            <person name="Bhattacharya S.S."/>
            <person name="Shirouzu T."/>
            <person name="Yoshinaga Y."/>
            <person name="Martin F.M."/>
            <person name="Grigoriev I.V."/>
            <person name="Hibbett D.S."/>
        </authorList>
    </citation>
    <scope>NUCLEOTIDE SEQUENCE [LARGE SCALE GENOMIC DNA]</scope>
    <source>
        <strain evidence="3 4">93-53</strain>
    </source>
</reference>
<accession>A0A165E964</accession>
<feature type="compositionally biased region" description="Low complexity" evidence="2">
    <location>
        <begin position="373"/>
        <end position="382"/>
    </location>
</feature>
<feature type="compositionally biased region" description="Pro residues" evidence="2">
    <location>
        <begin position="301"/>
        <end position="314"/>
    </location>
</feature>
<feature type="compositionally biased region" description="Polar residues" evidence="2">
    <location>
        <begin position="413"/>
        <end position="427"/>
    </location>
</feature>
<evidence type="ECO:0000256" key="2">
    <source>
        <dbReference type="SAM" id="MobiDB-lite"/>
    </source>
</evidence>
<dbReference type="RefSeq" id="XP_040764248.1">
    <property type="nucleotide sequence ID" value="XM_040911590.1"/>
</dbReference>
<evidence type="ECO:0000313" key="3">
    <source>
        <dbReference type="EMBL" id="KZT06508.1"/>
    </source>
</evidence>
<gene>
    <name evidence="3" type="ORF">LAESUDRAFT_750006</name>
</gene>
<feature type="region of interest" description="Disordered" evidence="2">
    <location>
        <begin position="616"/>
        <end position="841"/>
    </location>
</feature>
<sequence length="841" mass="89284">MDETKFPPSLAEDVSSLTRRDTGKGRRSSESSTREVARLLIGQNRDIKTLTSQLETTIEQLKAETERADAAESRSSELVLRLKSAIDTKNASQQEAHRVKEELRLYKLQLENAQREIHKGQEIIDTLEAQRVEAEEAAARARSMAHKLREQTLIERAREEGRRQGLQEGLVQAGGAGLMEDGLDGYEQGTASSTRSGGQYEDEDLYSPLPTIREDRVSAPSTSSHASRSSRSSSIDERTSHPPAPPPEHVPARAQPPLPPKDGKIYPIAVHNTAPSPSHPPVNFPPDGWIPEIDKDKRIRLPPPHDLSPAPPTPMSTIRALEDGEDRPPLMLRPPGTGYTESIRSDSSSVDHHRKKSIDSQSTTMSQFELLGPPAAQAAQQPRTLSAITEERERASSMSPSVQGASSYLHGPPTSSSLFLAPDSQNIYARPPRSPFSSSSVSSHGPARASSMRGFSQNRTSNGSNISREYDITVESPSGPGSEQSSPPLTPSLLRAEDGPPSTVNTVNGVDHQPAAEEQFGMSMPPPSAPVLLQLDGQLPPGFQPIRAPLPPGSFFPPQDAQLGTRVHPQGLHSPSTGPPLPLSAYGGTPSAAGSTVLPGAFPASPEQVVIPHLVSPNAPAAPSATRYTRPAGRDDSSDSEETVSSRLSGSADTLTTPPARHRDLPGHGTPTYAIAPIPPNIVYPEPLSPRSTGSRGTAAGRIPQPPSAAGSVGSPGSTVTYLYAPTPHSRNNMALDAGRTPMNRPLSSLSGSARGTPGPEQSNYRASMRSNTAADALTRSNTVTNAGPPRPPSAAKTYTSSPTMSQASVAQSTGTSRSKKSKKAKGKSKIATVEEVADEG</sequence>
<dbReference type="OrthoDB" id="3268221at2759"/>
<evidence type="ECO:0000256" key="1">
    <source>
        <dbReference type="SAM" id="Coils"/>
    </source>
</evidence>
<dbReference type="AlphaFoldDB" id="A0A165E964"/>
<feature type="region of interest" description="Disordered" evidence="2">
    <location>
        <begin position="176"/>
        <end position="588"/>
    </location>
</feature>
<feature type="compositionally biased region" description="Basic and acidic residues" evidence="2">
    <location>
        <begin position="18"/>
        <end position="36"/>
    </location>
</feature>
<dbReference type="EMBL" id="KV427624">
    <property type="protein sequence ID" value="KZT06508.1"/>
    <property type="molecule type" value="Genomic_DNA"/>
</dbReference>
<keyword evidence="4" id="KW-1185">Reference proteome</keyword>